<organism evidence="1 2">
    <name type="scientific">Phytophthora rubi</name>
    <dbReference type="NCBI Taxonomy" id="129364"/>
    <lineage>
        <taxon>Eukaryota</taxon>
        <taxon>Sar</taxon>
        <taxon>Stramenopiles</taxon>
        <taxon>Oomycota</taxon>
        <taxon>Peronosporomycetes</taxon>
        <taxon>Peronosporales</taxon>
        <taxon>Peronosporaceae</taxon>
        <taxon>Phytophthora</taxon>
    </lineage>
</organism>
<comment type="caution">
    <text evidence="1">The sequence shown here is derived from an EMBL/GenBank/DDBJ whole genome shotgun (WGS) entry which is preliminary data.</text>
</comment>
<accession>A0A6A4E8M8</accession>
<proteinExistence type="predicted"/>
<gene>
    <name evidence="1" type="ORF">PR003_g17401</name>
</gene>
<evidence type="ECO:0000313" key="2">
    <source>
        <dbReference type="Proteomes" id="UP000434957"/>
    </source>
</evidence>
<protein>
    <submittedName>
        <fullName evidence="1">Uncharacterized protein</fullName>
    </submittedName>
</protein>
<evidence type="ECO:0000313" key="1">
    <source>
        <dbReference type="EMBL" id="KAE9321754.1"/>
    </source>
</evidence>
<name>A0A6A4E8M8_9STRA</name>
<keyword evidence="2" id="KW-1185">Reference proteome</keyword>
<dbReference type="AlphaFoldDB" id="A0A6A4E8M8"/>
<sequence>MEENRPAAKKLNGGWGLGHMSFANYAWGVDHHA</sequence>
<dbReference type="EMBL" id="QXFT01001329">
    <property type="protein sequence ID" value="KAE9321754.1"/>
    <property type="molecule type" value="Genomic_DNA"/>
</dbReference>
<reference evidence="1 2" key="1">
    <citation type="submission" date="2018-08" db="EMBL/GenBank/DDBJ databases">
        <title>Genomic investigation of the strawberry pathogen Phytophthora fragariae indicates pathogenicity is determined by transcriptional variation in three key races.</title>
        <authorList>
            <person name="Adams T.M."/>
            <person name="Armitage A.D."/>
            <person name="Sobczyk M.K."/>
            <person name="Bates H.J."/>
            <person name="Dunwell J.M."/>
            <person name="Nellist C.F."/>
            <person name="Harrison R.J."/>
        </authorList>
    </citation>
    <scope>NUCLEOTIDE SEQUENCE [LARGE SCALE GENOMIC DNA]</scope>
    <source>
        <strain evidence="1 2">SCRP333</strain>
    </source>
</reference>
<dbReference type="Proteomes" id="UP000434957">
    <property type="component" value="Unassembled WGS sequence"/>
</dbReference>